<accession>A0ABX5IFA7</accession>
<feature type="domain" description="ABC transporter" evidence="5">
    <location>
        <begin position="8"/>
        <end position="254"/>
    </location>
</feature>
<organism evidence="6 7">
    <name type="scientific">Staphylococcus auricularis</name>
    <dbReference type="NCBI Taxonomy" id="29379"/>
    <lineage>
        <taxon>Bacteria</taxon>
        <taxon>Bacillati</taxon>
        <taxon>Bacillota</taxon>
        <taxon>Bacilli</taxon>
        <taxon>Bacillales</taxon>
        <taxon>Staphylococcaceae</taxon>
        <taxon>Staphylococcus</taxon>
    </lineage>
</organism>
<gene>
    <name evidence="6" type="ORF">BU607_04250</name>
</gene>
<evidence type="ECO:0000256" key="1">
    <source>
        <dbReference type="ARBA" id="ARBA00005417"/>
    </source>
</evidence>
<dbReference type="InterPro" id="IPR003593">
    <property type="entry name" value="AAA+_ATPase"/>
</dbReference>
<dbReference type="PROSITE" id="PS50893">
    <property type="entry name" value="ABC_TRANSPORTER_2"/>
    <property type="match status" value="1"/>
</dbReference>
<dbReference type="PANTHER" id="PTHR43776">
    <property type="entry name" value="TRANSPORT ATP-BINDING PROTEIN"/>
    <property type="match status" value="1"/>
</dbReference>
<dbReference type="Gene3D" id="3.40.50.300">
    <property type="entry name" value="P-loop containing nucleotide triphosphate hydrolases"/>
    <property type="match status" value="1"/>
</dbReference>
<dbReference type="InterPro" id="IPR050319">
    <property type="entry name" value="ABC_transp_ATP-bind"/>
</dbReference>
<evidence type="ECO:0000256" key="2">
    <source>
        <dbReference type="ARBA" id="ARBA00022448"/>
    </source>
</evidence>
<dbReference type="GO" id="GO:0005524">
    <property type="term" value="F:ATP binding"/>
    <property type="evidence" value="ECO:0007669"/>
    <property type="project" value="UniProtKB-KW"/>
</dbReference>
<dbReference type="Pfam" id="PF00005">
    <property type="entry name" value="ABC_tran"/>
    <property type="match status" value="1"/>
</dbReference>
<evidence type="ECO:0000256" key="3">
    <source>
        <dbReference type="ARBA" id="ARBA00022741"/>
    </source>
</evidence>
<proteinExistence type="inferred from homology"/>
<sequence>MTNNEILLEVKNLKQYFNKGKRNEVRAIEDISFDIYKGETLGLVGESGCGKSTTGKAIIKLNDITEGQILYEGVDIQSIKNRKDSLKFNKKIQMIFQDPYASLNPRLKVMDIVAEGIDIHNLASSRKDRKKRVYDLLETVGLSKEHASRYPHEFSGGQRQRIGIARALAVEPEFIIADEPISALDVSIQAQVVNLLLKLQRERGITFLFIAHDLSMVKYISDRIAVMNRGKIVELGTADEIYNHPLHDYTKSLLSAVPQPDPESERSRKRIEYKHDDALNDSRSLQEVRPGHYVFVTDEEATQLRAVDTTVVN</sequence>
<dbReference type="RefSeq" id="WP_107392490.1">
    <property type="nucleotide sequence ID" value="NZ_JAHCOE010000001.1"/>
</dbReference>
<evidence type="ECO:0000256" key="4">
    <source>
        <dbReference type="ARBA" id="ARBA00022840"/>
    </source>
</evidence>
<dbReference type="EMBL" id="PZDI01000013">
    <property type="protein sequence ID" value="PTH18661.1"/>
    <property type="molecule type" value="Genomic_DNA"/>
</dbReference>
<keyword evidence="2" id="KW-0813">Transport</keyword>
<protein>
    <submittedName>
        <fullName evidence="6">Peptide ABC transporter ATP-binding protein</fullName>
    </submittedName>
</protein>
<evidence type="ECO:0000313" key="6">
    <source>
        <dbReference type="EMBL" id="PTH18661.1"/>
    </source>
</evidence>
<dbReference type="PROSITE" id="PS00211">
    <property type="entry name" value="ABC_TRANSPORTER_1"/>
    <property type="match status" value="1"/>
</dbReference>
<dbReference type="CDD" id="cd03257">
    <property type="entry name" value="ABC_NikE_OppD_transporters"/>
    <property type="match status" value="1"/>
</dbReference>
<keyword evidence="7" id="KW-1185">Reference proteome</keyword>
<dbReference type="SMART" id="SM00382">
    <property type="entry name" value="AAA"/>
    <property type="match status" value="1"/>
</dbReference>
<reference evidence="6 7" key="1">
    <citation type="journal article" date="2016" name="Front. Microbiol.">
        <title>Comprehensive Phylogenetic Analysis of Bovine Non-aureus Staphylococci Species Based on Whole-Genome Sequencing.</title>
        <authorList>
            <person name="Naushad S."/>
            <person name="Barkema H.W."/>
            <person name="Luby C."/>
            <person name="Condas L.A."/>
            <person name="Nobrega D.B."/>
            <person name="Carson D.A."/>
            <person name="De Buck J."/>
        </authorList>
    </citation>
    <scope>NUCLEOTIDE SEQUENCE [LARGE SCALE GENOMIC DNA]</scope>
    <source>
        <strain evidence="6 7">SNUC 993</strain>
    </source>
</reference>
<name>A0ABX5IFA7_9STAP</name>
<evidence type="ECO:0000259" key="5">
    <source>
        <dbReference type="PROSITE" id="PS50893"/>
    </source>
</evidence>
<dbReference type="InterPro" id="IPR027417">
    <property type="entry name" value="P-loop_NTPase"/>
</dbReference>
<comment type="caution">
    <text evidence="6">The sequence shown here is derived from an EMBL/GenBank/DDBJ whole genome shotgun (WGS) entry which is preliminary data.</text>
</comment>
<dbReference type="SUPFAM" id="SSF52540">
    <property type="entry name" value="P-loop containing nucleoside triphosphate hydrolases"/>
    <property type="match status" value="1"/>
</dbReference>
<dbReference type="Pfam" id="PF08352">
    <property type="entry name" value="oligo_HPY"/>
    <property type="match status" value="1"/>
</dbReference>
<comment type="similarity">
    <text evidence="1">Belongs to the ABC transporter superfamily.</text>
</comment>
<dbReference type="InterPro" id="IPR017871">
    <property type="entry name" value="ABC_transporter-like_CS"/>
</dbReference>
<dbReference type="PANTHER" id="PTHR43776:SF7">
    <property type="entry name" value="D,D-DIPEPTIDE TRANSPORT ATP-BINDING PROTEIN DDPF-RELATED"/>
    <property type="match status" value="1"/>
</dbReference>
<dbReference type="InterPro" id="IPR013563">
    <property type="entry name" value="Oligopep_ABC_C"/>
</dbReference>
<keyword evidence="3" id="KW-0547">Nucleotide-binding</keyword>
<dbReference type="Proteomes" id="UP000242694">
    <property type="component" value="Unassembled WGS sequence"/>
</dbReference>
<evidence type="ECO:0000313" key="7">
    <source>
        <dbReference type="Proteomes" id="UP000242694"/>
    </source>
</evidence>
<dbReference type="InterPro" id="IPR003439">
    <property type="entry name" value="ABC_transporter-like_ATP-bd"/>
</dbReference>
<keyword evidence="4 6" id="KW-0067">ATP-binding</keyword>